<dbReference type="Proteomes" id="UP000250043">
    <property type="component" value="Unassembled WGS sequence"/>
</dbReference>
<sequence>MSREPVSCGRSSVQNLGSEPEPPDRTVGSVQVQGRSRQQAAWFGPRFRGRREVLNLVRTRSEPEPVAAGTRCGNGAWFAGSDLTAPNNTDASCSVVCGCAPSPPPHACPPTFCPPPVTMPTPPRCPPVHTTPIAPAASPAPTVPNAGVNSNTVMTPASPGVCAGQPMHLQACCCGAQLLARATICISNGCASTPVCPSRAPPPSAHAGACPRCSPTIHLPFARLPSAHQAFPGRSGVFPHVEPAPTCLAARPLARLCTCLHAPWRVPEHTSYSFSP</sequence>
<accession>A0A8E2AMZ5</accession>
<evidence type="ECO:0000256" key="1">
    <source>
        <dbReference type="SAM" id="MobiDB-lite"/>
    </source>
</evidence>
<gene>
    <name evidence="2" type="ORF">OBBRIDRAFT_805891</name>
</gene>
<keyword evidence="3" id="KW-1185">Reference proteome</keyword>
<evidence type="ECO:0000313" key="3">
    <source>
        <dbReference type="Proteomes" id="UP000250043"/>
    </source>
</evidence>
<name>A0A8E2AMZ5_9APHY</name>
<proteinExistence type="predicted"/>
<dbReference type="EMBL" id="KV722477">
    <property type="protein sequence ID" value="OCH87661.1"/>
    <property type="molecule type" value="Genomic_DNA"/>
</dbReference>
<organism evidence="2 3">
    <name type="scientific">Obba rivulosa</name>
    <dbReference type="NCBI Taxonomy" id="1052685"/>
    <lineage>
        <taxon>Eukaryota</taxon>
        <taxon>Fungi</taxon>
        <taxon>Dikarya</taxon>
        <taxon>Basidiomycota</taxon>
        <taxon>Agaricomycotina</taxon>
        <taxon>Agaricomycetes</taxon>
        <taxon>Polyporales</taxon>
        <taxon>Gelatoporiaceae</taxon>
        <taxon>Obba</taxon>
    </lineage>
</organism>
<feature type="compositionally biased region" description="Polar residues" evidence="1">
    <location>
        <begin position="28"/>
        <end position="39"/>
    </location>
</feature>
<evidence type="ECO:0000313" key="2">
    <source>
        <dbReference type="EMBL" id="OCH87661.1"/>
    </source>
</evidence>
<feature type="region of interest" description="Disordered" evidence="1">
    <location>
        <begin position="1"/>
        <end position="43"/>
    </location>
</feature>
<dbReference type="AlphaFoldDB" id="A0A8E2AMZ5"/>
<reference evidence="2 3" key="1">
    <citation type="submission" date="2016-07" db="EMBL/GenBank/DDBJ databases">
        <title>Draft genome of the white-rot fungus Obba rivulosa 3A-2.</title>
        <authorList>
            <consortium name="DOE Joint Genome Institute"/>
            <person name="Miettinen O."/>
            <person name="Riley R."/>
            <person name="Acob R."/>
            <person name="Barry K."/>
            <person name="Cullen D."/>
            <person name="De Vries R."/>
            <person name="Hainaut M."/>
            <person name="Hatakka A."/>
            <person name="Henrissat B."/>
            <person name="Hilden K."/>
            <person name="Kuo R."/>
            <person name="Labutti K."/>
            <person name="Lipzen A."/>
            <person name="Makela M.R."/>
            <person name="Sandor L."/>
            <person name="Spatafora J.W."/>
            <person name="Grigoriev I.V."/>
            <person name="Hibbett D.S."/>
        </authorList>
    </citation>
    <scope>NUCLEOTIDE SEQUENCE [LARGE SCALE GENOMIC DNA]</scope>
    <source>
        <strain evidence="2 3">3A-2</strain>
    </source>
</reference>
<protein>
    <submittedName>
        <fullName evidence="2">Uncharacterized protein</fullName>
    </submittedName>
</protein>